<dbReference type="InterPro" id="IPR004692">
    <property type="entry name" value="SecG"/>
</dbReference>
<feature type="transmembrane region" description="Helical" evidence="10">
    <location>
        <begin position="53"/>
        <end position="76"/>
    </location>
</feature>
<reference evidence="11 12" key="1">
    <citation type="submission" date="2019-04" db="EMBL/GenBank/DDBJ databases">
        <title>Whole genome sequencing of Brevibacillus sp. TGS2-1.</title>
        <authorList>
            <person name="Choi A."/>
        </authorList>
    </citation>
    <scope>NUCLEOTIDE SEQUENCE [LARGE SCALE GENOMIC DNA]</scope>
    <source>
        <strain evidence="11 12">TGS2-1</strain>
    </source>
</reference>
<keyword evidence="7 10" id="KW-1133">Transmembrane helix</keyword>
<evidence type="ECO:0000256" key="4">
    <source>
        <dbReference type="ARBA" id="ARBA00022475"/>
    </source>
</evidence>
<dbReference type="GO" id="GO:0065002">
    <property type="term" value="P:intracellular protein transmembrane transport"/>
    <property type="evidence" value="ECO:0007669"/>
    <property type="project" value="TreeGrafter"/>
</dbReference>
<evidence type="ECO:0000256" key="5">
    <source>
        <dbReference type="ARBA" id="ARBA00022692"/>
    </source>
</evidence>
<keyword evidence="4 10" id="KW-1003">Cell membrane</keyword>
<dbReference type="GO" id="GO:0043952">
    <property type="term" value="P:protein transport by the Sec complex"/>
    <property type="evidence" value="ECO:0007669"/>
    <property type="project" value="TreeGrafter"/>
</dbReference>
<comment type="caution">
    <text evidence="10">Lacks conserved residue(s) required for the propagation of feature annotation.</text>
</comment>
<evidence type="ECO:0000256" key="10">
    <source>
        <dbReference type="RuleBase" id="RU365087"/>
    </source>
</evidence>
<comment type="subcellular location">
    <subcellularLocation>
        <location evidence="1 10">Cell membrane</location>
        <topology evidence="1 10">Multi-pass membrane protein</topology>
    </subcellularLocation>
</comment>
<evidence type="ECO:0000256" key="8">
    <source>
        <dbReference type="ARBA" id="ARBA00023010"/>
    </source>
</evidence>
<evidence type="ECO:0000256" key="1">
    <source>
        <dbReference type="ARBA" id="ARBA00004651"/>
    </source>
</evidence>
<dbReference type="PRINTS" id="PR01651">
    <property type="entry name" value="SECGEXPORT"/>
</dbReference>
<gene>
    <name evidence="11" type="primary">secG</name>
    <name evidence="11" type="ORF">E8L90_26605</name>
</gene>
<evidence type="ECO:0000256" key="3">
    <source>
        <dbReference type="ARBA" id="ARBA00022448"/>
    </source>
</evidence>
<comment type="similarity">
    <text evidence="2 10">Belongs to the SecG family.</text>
</comment>
<evidence type="ECO:0000256" key="2">
    <source>
        <dbReference type="ARBA" id="ARBA00008445"/>
    </source>
</evidence>
<keyword evidence="12" id="KW-1185">Reference proteome</keyword>
<dbReference type="EMBL" id="SZNK01000001">
    <property type="protein sequence ID" value="TKI58682.1"/>
    <property type="molecule type" value="Genomic_DNA"/>
</dbReference>
<dbReference type="NCBIfam" id="TIGR00810">
    <property type="entry name" value="secG"/>
    <property type="match status" value="1"/>
</dbReference>
<dbReference type="GO" id="GO:0005886">
    <property type="term" value="C:plasma membrane"/>
    <property type="evidence" value="ECO:0007669"/>
    <property type="project" value="UniProtKB-SubCell"/>
</dbReference>
<dbReference type="PANTHER" id="PTHR34182">
    <property type="entry name" value="PROTEIN-EXPORT MEMBRANE PROTEIN SECG"/>
    <property type="match status" value="1"/>
</dbReference>
<evidence type="ECO:0000313" key="11">
    <source>
        <dbReference type="EMBL" id="TKI58682.1"/>
    </source>
</evidence>
<proteinExistence type="inferred from homology"/>
<evidence type="ECO:0000313" key="12">
    <source>
        <dbReference type="Proteomes" id="UP000307841"/>
    </source>
</evidence>
<comment type="caution">
    <text evidence="11">The sequence shown here is derived from an EMBL/GenBank/DDBJ whole genome shotgun (WGS) entry which is preliminary data.</text>
</comment>
<protein>
    <recommendedName>
        <fullName evidence="10">Protein-export membrane protein SecG</fullName>
    </recommendedName>
</protein>
<keyword evidence="8 10" id="KW-0811">Translocation</keyword>
<keyword evidence="6 10" id="KW-0653">Protein transport</keyword>
<dbReference type="RefSeq" id="WP_137032234.1">
    <property type="nucleotide sequence ID" value="NZ_SZNK01000001.1"/>
</dbReference>
<dbReference type="GO" id="GO:0009306">
    <property type="term" value="P:protein secretion"/>
    <property type="evidence" value="ECO:0007669"/>
    <property type="project" value="UniProtKB-UniRule"/>
</dbReference>
<accession>A0A4U2YEV8</accession>
<evidence type="ECO:0000256" key="7">
    <source>
        <dbReference type="ARBA" id="ARBA00022989"/>
    </source>
</evidence>
<keyword evidence="9 10" id="KW-0472">Membrane</keyword>
<sequence length="80" mass="8110">MALAAKILLVIASIGLIIVVLLQSGKSAGLSGAIGGGAEQLMGKQKARGIDAFLGKLTVVFAVSFMIFAILLGYFLKSGA</sequence>
<keyword evidence="3 10" id="KW-0813">Transport</keyword>
<dbReference type="GO" id="GO:0015450">
    <property type="term" value="F:protein-transporting ATPase activity"/>
    <property type="evidence" value="ECO:0007669"/>
    <property type="project" value="UniProtKB-UniRule"/>
</dbReference>
<keyword evidence="5 10" id="KW-0812">Transmembrane</keyword>
<comment type="function">
    <text evidence="10">Involved in protein export. Participates in an early event of protein translocation.</text>
</comment>
<dbReference type="AlphaFoldDB" id="A0A4U2YEV8"/>
<dbReference type="PANTHER" id="PTHR34182:SF1">
    <property type="entry name" value="PROTEIN-EXPORT MEMBRANE PROTEIN SECG"/>
    <property type="match status" value="1"/>
</dbReference>
<name>A0A4U2YEV8_9BACL</name>
<dbReference type="Proteomes" id="UP000307841">
    <property type="component" value="Unassembled WGS sequence"/>
</dbReference>
<dbReference type="Pfam" id="PF03840">
    <property type="entry name" value="SecG"/>
    <property type="match status" value="1"/>
</dbReference>
<evidence type="ECO:0000256" key="6">
    <source>
        <dbReference type="ARBA" id="ARBA00022927"/>
    </source>
</evidence>
<evidence type="ECO:0000256" key="9">
    <source>
        <dbReference type="ARBA" id="ARBA00023136"/>
    </source>
</evidence>
<dbReference type="OrthoDB" id="1651166at2"/>
<organism evidence="11 12">
    <name type="scientific">Brevibacillus antibioticus</name>
    <dbReference type="NCBI Taxonomy" id="2570228"/>
    <lineage>
        <taxon>Bacteria</taxon>
        <taxon>Bacillati</taxon>
        <taxon>Bacillota</taxon>
        <taxon>Bacilli</taxon>
        <taxon>Bacillales</taxon>
        <taxon>Paenibacillaceae</taxon>
        <taxon>Brevibacillus</taxon>
    </lineage>
</organism>